<dbReference type="InterPro" id="IPR001331">
    <property type="entry name" value="GDS_CDC24_CS"/>
</dbReference>
<sequence>MSVGGGSSGGGGGAAQLARFSMVSQSSARTSILSTSSSEMHYLDSRDSVMTSPDSVFSQNTPKRQKVAEEILDTERRYFDCLVILIDVQIVSRRTINDIFSNIRGIYGVNHELLNELRSRIETVPFDASRTLIGNVFLTLTPYLKMYSLYTTNFNRALALVTEIAQKNQAFAAFTREQARRPECKGRILQTFLIEPVQRIPRYKLLLEDLVKHTPENHPDYGDLNKALKRISEVATFVNEEIRKHENVLQIIEIQKNLLNLHESKSPVTPLLEDQVMFHRKLLLDQCRIEDVPDTDVVKNRFLIVTREKSFAVYSDTPEAKQKWLEQLRSTIDEWIASRETFRIAASGSASSCEAAPYVAPVWVPDSLADHCHLCTTEFTLFNRKSFYVPINGRERLERCCDACFQDIVREQRFRVHIAAAPQSVVAGTQVAAGSVSSTKHLAHEHVVTDPDNEPSSPTKRIAGQPGTLASAAQPASAAMALWSHRTDSMRCSLCREPYTYLRMMCDPCSRGIRPDEIVINPSGGWSYRFPEGP</sequence>
<keyword evidence="3" id="KW-0863">Zinc-finger</keyword>
<dbReference type="InterPro" id="IPR000219">
    <property type="entry name" value="DH_dom"/>
</dbReference>
<dbReference type="InterPro" id="IPR011993">
    <property type="entry name" value="PH-like_dom_sf"/>
</dbReference>
<dbReference type="InterPro" id="IPR001849">
    <property type="entry name" value="PH_domain"/>
</dbReference>
<protein>
    <recommendedName>
        <fullName evidence="11">Rho guanine nucleotide exchange factor</fullName>
    </recommendedName>
</protein>
<dbReference type="InterPro" id="IPR011011">
    <property type="entry name" value="Znf_FYVE_PHD"/>
</dbReference>
<evidence type="ECO:0008006" key="11">
    <source>
        <dbReference type="Google" id="ProtNLM"/>
    </source>
</evidence>
<evidence type="ECO:0000256" key="6">
    <source>
        <dbReference type="SAM" id="MobiDB-lite"/>
    </source>
</evidence>
<gene>
    <name evidence="9" type="ORF">HK105_201879</name>
</gene>
<dbReference type="Pfam" id="PF00621">
    <property type="entry name" value="RhoGEF"/>
    <property type="match status" value="1"/>
</dbReference>
<dbReference type="EMBL" id="JADGIZ020000006">
    <property type="protein sequence ID" value="KAL2918478.1"/>
    <property type="molecule type" value="Genomic_DNA"/>
</dbReference>
<evidence type="ECO:0000313" key="10">
    <source>
        <dbReference type="Proteomes" id="UP001527925"/>
    </source>
</evidence>
<dbReference type="SUPFAM" id="SSF48065">
    <property type="entry name" value="DBL homology domain (DH-domain)"/>
    <property type="match status" value="1"/>
</dbReference>
<reference evidence="9 10" key="1">
    <citation type="submission" date="2023-09" db="EMBL/GenBank/DDBJ databases">
        <title>Pangenome analysis of Batrachochytrium dendrobatidis and related Chytrids.</title>
        <authorList>
            <person name="Yacoub M.N."/>
            <person name="Stajich J.E."/>
            <person name="James T.Y."/>
        </authorList>
    </citation>
    <scope>NUCLEOTIDE SEQUENCE [LARGE SCALE GENOMIC DNA]</scope>
    <source>
        <strain evidence="9 10">JEL0888</strain>
    </source>
</reference>
<feature type="domain" description="PH" evidence="7">
    <location>
        <begin position="284"/>
        <end position="333"/>
    </location>
</feature>
<keyword evidence="4" id="KW-0862">Zinc</keyword>
<dbReference type="InterPro" id="IPR035899">
    <property type="entry name" value="DBL_dom_sf"/>
</dbReference>
<dbReference type="PROSITE" id="PS50003">
    <property type="entry name" value="PH_DOMAIN"/>
    <property type="match status" value="1"/>
</dbReference>
<accession>A0ABR4NG18</accession>
<evidence type="ECO:0000256" key="3">
    <source>
        <dbReference type="ARBA" id="ARBA00022771"/>
    </source>
</evidence>
<evidence type="ECO:0000259" key="8">
    <source>
        <dbReference type="PROSITE" id="PS50010"/>
    </source>
</evidence>
<dbReference type="PANTHER" id="PTHR12673:SF159">
    <property type="entry name" value="LD03170P"/>
    <property type="match status" value="1"/>
</dbReference>
<comment type="subcellular location">
    <subcellularLocation>
        <location evidence="1">Cytoplasm</location>
        <location evidence="1">Cytoskeleton</location>
    </subcellularLocation>
</comment>
<dbReference type="Proteomes" id="UP001527925">
    <property type="component" value="Unassembled WGS sequence"/>
</dbReference>
<keyword evidence="5" id="KW-0206">Cytoskeleton</keyword>
<name>A0ABR4NG18_9FUNG</name>
<evidence type="ECO:0000256" key="5">
    <source>
        <dbReference type="ARBA" id="ARBA00023212"/>
    </source>
</evidence>
<dbReference type="SMART" id="SM00064">
    <property type="entry name" value="FYVE"/>
    <property type="match status" value="1"/>
</dbReference>
<dbReference type="InterPro" id="IPR000306">
    <property type="entry name" value="Znf_FYVE"/>
</dbReference>
<dbReference type="PANTHER" id="PTHR12673">
    <property type="entry name" value="FACIOGENITAL DYSPLASIA PROTEIN"/>
    <property type="match status" value="1"/>
</dbReference>
<keyword evidence="2" id="KW-0479">Metal-binding</keyword>
<comment type="caution">
    <text evidence="9">The sequence shown here is derived from an EMBL/GenBank/DDBJ whole genome shotgun (WGS) entry which is preliminary data.</text>
</comment>
<evidence type="ECO:0000256" key="4">
    <source>
        <dbReference type="ARBA" id="ARBA00022833"/>
    </source>
</evidence>
<dbReference type="PROSITE" id="PS50010">
    <property type="entry name" value="DH_2"/>
    <property type="match status" value="1"/>
</dbReference>
<organism evidence="9 10">
    <name type="scientific">Polyrhizophydium stewartii</name>
    <dbReference type="NCBI Taxonomy" id="2732419"/>
    <lineage>
        <taxon>Eukaryota</taxon>
        <taxon>Fungi</taxon>
        <taxon>Fungi incertae sedis</taxon>
        <taxon>Chytridiomycota</taxon>
        <taxon>Chytridiomycota incertae sedis</taxon>
        <taxon>Chytridiomycetes</taxon>
        <taxon>Rhizophydiales</taxon>
        <taxon>Rhizophydiales incertae sedis</taxon>
        <taxon>Polyrhizophydium</taxon>
    </lineage>
</organism>
<feature type="region of interest" description="Disordered" evidence="6">
    <location>
        <begin position="447"/>
        <end position="468"/>
    </location>
</feature>
<evidence type="ECO:0000256" key="1">
    <source>
        <dbReference type="ARBA" id="ARBA00004245"/>
    </source>
</evidence>
<keyword evidence="5" id="KW-0963">Cytoplasm</keyword>
<dbReference type="Gene3D" id="2.30.29.30">
    <property type="entry name" value="Pleckstrin-homology domain (PH domain)/Phosphotyrosine-binding domain (PTB)"/>
    <property type="match status" value="1"/>
</dbReference>
<dbReference type="CDD" id="cd00160">
    <property type="entry name" value="RhoGEF"/>
    <property type="match status" value="1"/>
</dbReference>
<evidence type="ECO:0000256" key="2">
    <source>
        <dbReference type="ARBA" id="ARBA00022723"/>
    </source>
</evidence>
<feature type="domain" description="DH" evidence="8">
    <location>
        <begin position="63"/>
        <end position="241"/>
    </location>
</feature>
<evidence type="ECO:0000259" key="7">
    <source>
        <dbReference type="PROSITE" id="PS50003"/>
    </source>
</evidence>
<dbReference type="Gene3D" id="1.20.900.10">
    <property type="entry name" value="Dbl homology (DH) domain"/>
    <property type="match status" value="1"/>
</dbReference>
<keyword evidence="10" id="KW-1185">Reference proteome</keyword>
<dbReference type="InterPro" id="IPR051092">
    <property type="entry name" value="FYVE_RhoGEF_PH"/>
</dbReference>
<dbReference type="SMART" id="SM00325">
    <property type="entry name" value="RhoGEF"/>
    <property type="match status" value="1"/>
</dbReference>
<dbReference type="SUPFAM" id="SSF57903">
    <property type="entry name" value="FYVE/PHD zinc finger"/>
    <property type="match status" value="1"/>
</dbReference>
<dbReference type="SUPFAM" id="SSF50729">
    <property type="entry name" value="PH domain-like"/>
    <property type="match status" value="1"/>
</dbReference>
<dbReference type="PROSITE" id="PS00741">
    <property type="entry name" value="DH_1"/>
    <property type="match status" value="1"/>
</dbReference>
<proteinExistence type="predicted"/>
<evidence type="ECO:0000313" key="9">
    <source>
        <dbReference type="EMBL" id="KAL2918478.1"/>
    </source>
</evidence>